<dbReference type="Proteomes" id="UP000321051">
    <property type="component" value="Unassembled WGS sequence"/>
</dbReference>
<evidence type="ECO:0000256" key="8">
    <source>
        <dbReference type="ARBA" id="ARBA00019357"/>
    </source>
</evidence>
<evidence type="ECO:0000256" key="9">
    <source>
        <dbReference type="ARBA" id="ARBA00022598"/>
    </source>
</evidence>
<dbReference type="InterPro" id="IPR001645">
    <property type="entry name" value="Folylpolyglutamate_synth"/>
</dbReference>
<keyword evidence="12 18" id="KW-0067">ATP-binding</keyword>
<dbReference type="AlphaFoldDB" id="A0A510Y414"/>
<feature type="domain" description="Mur ligase C-terminal" evidence="19">
    <location>
        <begin position="300"/>
        <end position="417"/>
    </location>
</feature>
<evidence type="ECO:0000256" key="4">
    <source>
        <dbReference type="ARBA" id="ARBA00008276"/>
    </source>
</evidence>
<comment type="catalytic activity">
    <reaction evidence="17">
        <text>7,8-dihydropteroate + L-glutamate + ATP = 7,8-dihydrofolate + ADP + phosphate + H(+)</text>
        <dbReference type="Rhea" id="RHEA:23584"/>
        <dbReference type="ChEBI" id="CHEBI:15378"/>
        <dbReference type="ChEBI" id="CHEBI:17839"/>
        <dbReference type="ChEBI" id="CHEBI:29985"/>
        <dbReference type="ChEBI" id="CHEBI:30616"/>
        <dbReference type="ChEBI" id="CHEBI:43474"/>
        <dbReference type="ChEBI" id="CHEBI:57451"/>
        <dbReference type="ChEBI" id="CHEBI:456216"/>
        <dbReference type="EC" id="6.3.2.12"/>
    </reaction>
</comment>
<dbReference type="EC" id="6.3.2.12" evidence="6"/>
<evidence type="ECO:0000256" key="6">
    <source>
        <dbReference type="ARBA" id="ARBA00013023"/>
    </source>
</evidence>
<dbReference type="RefSeq" id="WP_094908471.1">
    <property type="nucleotide sequence ID" value="NZ_BJUN01000004.1"/>
</dbReference>
<dbReference type="PROSITE" id="PS01011">
    <property type="entry name" value="FOLYLPOLYGLU_SYNT_1"/>
    <property type="match status" value="1"/>
</dbReference>
<dbReference type="InterPro" id="IPR018109">
    <property type="entry name" value="Folylpolyglutamate_synth_CS"/>
</dbReference>
<evidence type="ECO:0000256" key="10">
    <source>
        <dbReference type="ARBA" id="ARBA00022723"/>
    </source>
</evidence>
<dbReference type="GO" id="GO:0046656">
    <property type="term" value="P:folic acid biosynthetic process"/>
    <property type="evidence" value="ECO:0007669"/>
    <property type="project" value="UniProtKB-KW"/>
</dbReference>
<dbReference type="PANTHER" id="PTHR11136">
    <property type="entry name" value="FOLYLPOLYGLUTAMATE SYNTHASE-RELATED"/>
    <property type="match status" value="1"/>
</dbReference>
<evidence type="ECO:0000256" key="17">
    <source>
        <dbReference type="ARBA" id="ARBA00049161"/>
    </source>
</evidence>
<feature type="domain" description="Mur ligase central" evidence="20">
    <location>
        <begin position="45"/>
        <end position="271"/>
    </location>
</feature>
<evidence type="ECO:0000313" key="22">
    <source>
        <dbReference type="Proteomes" id="UP000321051"/>
    </source>
</evidence>
<evidence type="ECO:0000256" key="14">
    <source>
        <dbReference type="ARBA" id="ARBA00022909"/>
    </source>
</evidence>
<comment type="similarity">
    <text evidence="4 18">Belongs to the folylpolyglutamate synthase family.</text>
</comment>
<comment type="pathway">
    <text evidence="2">Cofactor biosynthesis; tetrahydrofolate biosynthesis; 7,8-dihydrofolate from 2-amino-4-hydroxy-6-hydroxymethyl-7,8-dihydropteridine diphosphate and 4-aminobenzoate: step 2/2.</text>
</comment>
<dbReference type="Pfam" id="PF02875">
    <property type="entry name" value="Mur_ligase_C"/>
    <property type="match status" value="1"/>
</dbReference>
<proteinExistence type="inferred from homology"/>
<dbReference type="EMBL" id="BJUN01000004">
    <property type="protein sequence ID" value="GEK58062.1"/>
    <property type="molecule type" value="Genomic_DNA"/>
</dbReference>
<dbReference type="GO" id="GO:0004326">
    <property type="term" value="F:tetrahydrofolylpolyglutamate synthase activity"/>
    <property type="evidence" value="ECO:0007669"/>
    <property type="project" value="UniProtKB-EC"/>
</dbReference>
<evidence type="ECO:0000256" key="5">
    <source>
        <dbReference type="ARBA" id="ARBA00011245"/>
    </source>
</evidence>
<dbReference type="InterPro" id="IPR036615">
    <property type="entry name" value="Mur_ligase_C_dom_sf"/>
</dbReference>
<comment type="catalytic activity">
    <reaction evidence="16">
        <text>(6S)-5,6,7,8-tetrahydrofolyl-(gamma-L-Glu)(n) + L-glutamate + ATP = (6S)-5,6,7,8-tetrahydrofolyl-(gamma-L-Glu)(n+1) + ADP + phosphate + H(+)</text>
        <dbReference type="Rhea" id="RHEA:10580"/>
        <dbReference type="Rhea" id="RHEA-COMP:14738"/>
        <dbReference type="Rhea" id="RHEA-COMP:14740"/>
        <dbReference type="ChEBI" id="CHEBI:15378"/>
        <dbReference type="ChEBI" id="CHEBI:29985"/>
        <dbReference type="ChEBI" id="CHEBI:30616"/>
        <dbReference type="ChEBI" id="CHEBI:43474"/>
        <dbReference type="ChEBI" id="CHEBI:141005"/>
        <dbReference type="ChEBI" id="CHEBI:456216"/>
        <dbReference type="EC" id="6.3.2.17"/>
    </reaction>
</comment>
<keyword evidence="22" id="KW-1185">Reference proteome</keyword>
<evidence type="ECO:0000256" key="13">
    <source>
        <dbReference type="ARBA" id="ARBA00022842"/>
    </source>
</evidence>
<reference evidence="21 22" key="1">
    <citation type="submission" date="2019-07" db="EMBL/GenBank/DDBJ databases">
        <title>Whole genome shotgun sequence of Marinococcus halophilus NBRC 102359.</title>
        <authorList>
            <person name="Hosoyama A."/>
            <person name="Uohara A."/>
            <person name="Ohji S."/>
            <person name="Ichikawa N."/>
        </authorList>
    </citation>
    <scope>NUCLEOTIDE SEQUENCE [LARGE SCALE GENOMIC DNA]</scope>
    <source>
        <strain evidence="21 22">NBRC 102359</strain>
    </source>
</reference>
<dbReference type="EC" id="6.3.2.17" evidence="7"/>
<dbReference type="GO" id="GO:0005737">
    <property type="term" value="C:cytoplasm"/>
    <property type="evidence" value="ECO:0007669"/>
    <property type="project" value="TreeGrafter"/>
</dbReference>
<evidence type="ECO:0000256" key="2">
    <source>
        <dbReference type="ARBA" id="ARBA00004799"/>
    </source>
</evidence>
<organism evidence="21 22">
    <name type="scientific">Marinococcus halophilus</name>
    <dbReference type="NCBI Taxonomy" id="1371"/>
    <lineage>
        <taxon>Bacteria</taxon>
        <taxon>Bacillati</taxon>
        <taxon>Bacillota</taxon>
        <taxon>Bacilli</taxon>
        <taxon>Bacillales</taxon>
        <taxon>Bacillaceae</taxon>
        <taxon>Marinococcus</taxon>
    </lineage>
</organism>
<dbReference type="PIRSF" id="PIRSF001563">
    <property type="entry name" value="Folylpolyglu_synth"/>
    <property type="match status" value="1"/>
</dbReference>
<dbReference type="SUPFAM" id="SSF53244">
    <property type="entry name" value="MurD-like peptide ligases, peptide-binding domain"/>
    <property type="match status" value="1"/>
</dbReference>
<dbReference type="SUPFAM" id="SSF53623">
    <property type="entry name" value="MurD-like peptide ligases, catalytic domain"/>
    <property type="match status" value="1"/>
</dbReference>
<protein>
    <recommendedName>
        <fullName evidence="8">Dihydrofolate synthase/folylpolyglutamate synthase</fullName>
        <ecNumber evidence="6">6.3.2.12</ecNumber>
        <ecNumber evidence="7">6.3.2.17</ecNumber>
    </recommendedName>
    <alternativeName>
        <fullName evidence="15">Tetrahydrofolylpolyglutamate synthase</fullName>
    </alternativeName>
</protein>
<evidence type="ECO:0000256" key="1">
    <source>
        <dbReference type="ARBA" id="ARBA00001946"/>
    </source>
</evidence>
<evidence type="ECO:0000259" key="19">
    <source>
        <dbReference type="Pfam" id="PF02875"/>
    </source>
</evidence>
<dbReference type="OrthoDB" id="9809356at2"/>
<evidence type="ECO:0000256" key="16">
    <source>
        <dbReference type="ARBA" id="ARBA00047493"/>
    </source>
</evidence>
<keyword evidence="9 18" id="KW-0436">Ligase</keyword>
<dbReference type="InterPro" id="IPR013221">
    <property type="entry name" value="Mur_ligase_cen"/>
</dbReference>
<dbReference type="Pfam" id="PF08245">
    <property type="entry name" value="Mur_ligase_M"/>
    <property type="match status" value="1"/>
</dbReference>
<dbReference type="InterPro" id="IPR004101">
    <property type="entry name" value="Mur_ligase_C"/>
</dbReference>
<evidence type="ECO:0000256" key="7">
    <source>
        <dbReference type="ARBA" id="ARBA00013025"/>
    </source>
</evidence>
<sequence>MHTYKEAEAWVHSLETFGIRPGLDRMNMMLEAVGNPERRLKGIHIGGTNGKGSTAAFTRSIMTEAGIVCGSFTSPYIHHFRERIATDGEPISEEDFLELAAVLRPVVESIARTPFGSPTEFEVITVIAAMYFARKTFPDVVIWEVGLGGRLDATNAIHPMVSIITNIGHDHQGILGDTLEEVAREKAGIIKGGVPVITCEQNEELAGIFEEAADYQRSKFYQLGRQFHVRRLAPSESGTQFSFYSLLGDMEDLEVSMLGEHQVENAAAAVITTRYLKMYYALPAEDEHIRTGLKKASWPGRLENAPGEQRVLFDGAHNEEGMKSLKEALRQHYPNSRFHFIVGMKEDKLQAPVLDQLDGLNIKSITAVPFDFPQAAAPEDIAAANSADVQQARSWQEAWENANTGRGQEDVVVFAGSLYFISQLTQEWNQ</sequence>
<dbReference type="InterPro" id="IPR036565">
    <property type="entry name" value="Mur-like_cat_sf"/>
</dbReference>
<comment type="cofactor">
    <cofactor evidence="1">
        <name>Mg(2+)</name>
        <dbReference type="ChEBI" id="CHEBI:18420"/>
    </cofactor>
</comment>
<name>A0A510Y414_MARHA</name>
<keyword evidence="13" id="KW-0460">Magnesium</keyword>
<evidence type="ECO:0000256" key="3">
    <source>
        <dbReference type="ARBA" id="ARBA00005150"/>
    </source>
</evidence>
<keyword evidence="14" id="KW-0289">Folate biosynthesis</keyword>
<evidence type="ECO:0000256" key="12">
    <source>
        <dbReference type="ARBA" id="ARBA00022840"/>
    </source>
</evidence>
<dbReference type="Gene3D" id="3.90.190.20">
    <property type="entry name" value="Mur ligase, C-terminal domain"/>
    <property type="match status" value="1"/>
</dbReference>
<evidence type="ECO:0000256" key="11">
    <source>
        <dbReference type="ARBA" id="ARBA00022741"/>
    </source>
</evidence>
<comment type="caution">
    <text evidence="21">The sequence shown here is derived from an EMBL/GenBank/DDBJ whole genome shotgun (WGS) entry which is preliminary data.</text>
</comment>
<comment type="subunit">
    <text evidence="5">Monomer.</text>
</comment>
<accession>A0A510Y414</accession>
<evidence type="ECO:0000256" key="18">
    <source>
        <dbReference type="PIRNR" id="PIRNR001563"/>
    </source>
</evidence>
<dbReference type="Gene3D" id="3.40.1190.10">
    <property type="entry name" value="Mur-like, catalytic domain"/>
    <property type="match status" value="1"/>
</dbReference>
<keyword evidence="10" id="KW-0479">Metal-binding</keyword>
<dbReference type="GO" id="GO:0046872">
    <property type="term" value="F:metal ion binding"/>
    <property type="evidence" value="ECO:0007669"/>
    <property type="project" value="UniProtKB-KW"/>
</dbReference>
<gene>
    <name evidence="21" type="primary">folC</name>
    <name evidence="21" type="ORF">MHA01_09670</name>
</gene>
<comment type="pathway">
    <text evidence="3">Cofactor biosynthesis; tetrahydrofolylpolyglutamate biosynthesis.</text>
</comment>
<dbReference type="STRING" id="1371.GCA_900166605_02057"/>
<dbReference type="NCBIfam" id="TIGR01499">
    <property type="entry name" value="folC"/>
    <property type="match status" value="1"/>
</dbReference>
<evidence type="ECO:0000256" key="15">
    <source>
        <dbReference type="ARBA" id="ARBA00030592"/>
    </source>
</evidence>
<evidence type="ECO:0000313" key="21">
    <source>
        <dbReference type="EMBL" id="GEK58062.1"/>
    </source>
</evidence>
<dbReference type="PANTHER" id="PTHR11136:SF0">
    <property type="entry name" value="DIHYDROFOLATE SYNTHETASE-RELATED"/>
    <property type="match status" value="1"/>
</dbReference>
<dbReference type="GO" id="GO:0005524">
    <property type="term" value="F:ATP binding"/>
    <property type="evidence" value="ECO:0007669"/>
    <property type="project" value="UniProtKB-KW"/>
</dbReference>
<evidence type="ECO:0000259" key="20">
    <source>
        <dbReference type="Pfam" id="PF08245"/>
    </source>
</evidence>
<keyword evidence="11 18" id="KW-0547">Nucleotide-binding</keyword>
<dbReference type="FunFam" id="3.40.1190.10:FF:000004">
    <property type="entry name" value="Dihydrofolate synthase/folylpolyglutamate synthase"/>
    <property type="match status" value="1"/>
</dbReference>
<dbReference type="GO" id="GO:0008841">
    <property type="term" value="F:dihydrofolate synthase activity"/>
    <property type="evidence" value="ECO:0007669"/>
    <property type="project" value="UniProtKB-EC"/>
</dbReference>